<evidence type="ECO:0000256" key="1">
    <source>
        <dbReference type="SAM" id="SignalP"/>
    </source>
</evidence>
<evidence type="ECO:0000313" key="2">
    <source>
        <dbReference type="EMBL" id="JAT62467.1"/>
    </source>
</evidence>
<organism evidence="2">
    <name type="scientific">Anthurium amnicola</name>
    <dbReference type="NCBI Taxonomy" id="1678845"/>
    <lineage>
        <taxon>Eukaryota</taxon>
        <taxon>Viridiplantae</taxon>
        <taxon>Streptophyta</taxon>
        <taxon>Embryophyta</taxon>
        <taxon>Tracheophyta</taxon>
        <taxon>Spermatophyta</taxon>
        <taxon>Magnoliopsida</taxon>
        <taxon>Liliopsida</taxon>
        <taxon>Araceae</taxon>
        <taxon>Pothoideae</taxon>
        <taxon>Potheae</taxon>
        <taxon>Anthurium</taxon>
    </lineage>
</organism>
<keyword evidence="1" id="KW-0732">Signal</keyword>
<accession>A0A1D1Z6F5</accession>
<dbReference type="AlphaFoldDB" id="A0A1D1Z6F5"/>
<dbReference type="EMBL" id="GDJX01005469">
    <property type="protein sequence ID" value="JAT62467.1"/>
    <property type="molecule type" value="Transcribed_RNA"/>
</dbReference>
<name>A0A1D1Z6F5_9ARAE</name>
<protein>
    <submittedName>
        <fullName evidence="2">Bile salt-activated lipase</fullName>
    </submittedName>
</protein>
<feature type="chain" id="PRO_5008900763" evidence="1">
    <location>
        <begin position="24"/>
        <end position="145"/>
    </location>
</feature>
<sequence length="145" mass="15593">KKRKKKNAAFRFLLFALPADAAAPCEPFAGDPPLGPPNGSPPAAGSLLCVPRSPSGTPCLPAVGCGGPLPVFPLIFTREQPGSPFSRPGARAPLPRLRHLHDHRVVLRSGHRLSSGDGSKPIRLECPLLPLLMFFFLHLRFSMSF</sequence>
<gene>
    <name evidence="2" type="primary">CEL_0</name>
    <name evidence="2" type="ORF">g.54719</name>
</gene>
<reference evidence="2" key="1">
    <citation type="submission" date="2015-07" db="EMBL/GenBank/DDBJ databases">
        <title>Transcriptome Assembly of Anthurium amnicola.</title>
        <authorList>
            <person name="Suzuki J."/>
        </authorList>
    </citation>
    <scope>NUCLEOTIDE SEQUENCE</scope>
</reference>
<proteinExistence type="predicted"/>
<feature type="non-terminal residue" evidence="2">
    <location>
        <position position="1"/>
    </location>
</feature>
<feature type="signal peptide" evidence="1">
    <location>
        <begin position="1"/>
        <end position="23"/>
    </location>
</feature>